<dbReference type="PANTHER" id="PTHR12921:SF0">
    <property type="entry name" value="UBIQUITIN-FOLD MODIFIER-CONJUGATING ENZYME 1"/>
    <property type="match status" value="1"/>
</dbReference>
<gene>
    <name evidence="5" type="primary">Ufc1</name>
    <name evidence="5" type="ORF">GTO96_0023034</name>
</gene>
<dbReference type="GO" id="GO:0005737">
    <property type="term" value="C:cytoplasm"/>
    <property type="evidence" value="ECO:0007669"/>
    <property type="project" value="TreeGrafter"/>
</dbReference>
<dbReference type="EMBL" id="JAATIS010000147">
    <property type="protein sequence ID" value="KAG2470140.1"/>
    <property type="molecule type" value="Genomic_DNA"/>
</dbReference>
<proteinExistence type="inferred from homology"/>
<reference evidence="5 6" key="1">
    <citation type="journal article" date="2021" name="Cell">
        <title>Tracing the genetic footprints of vertebrate landing in non-teleost ray-finned fishes.</title>
        <authorList>
            <person name="Bi X."/>
            <person name="Wang K."/>
            <person name="Yang L."/>
            <person name="Pan H."/>
            <person name="Jiang H."/>
            <person name="Wei Q."/>
            <person name="Fang M."/>
            <person name="Yu H."/>
            <person name="Zhu C."/>
            <person name="Cai Y."/>
            <person name="He Y."/>
            <person name="Gan X."/>
            <person name="Zeng H."/>
            <person name="Yu D."/>
            <person name="Zhu Y."/>
            <person name="Jiang H."/>
            <person name="Qiu Q."/>
            <person name="Yang H."/>
            <person name="Zhang Y.E."/>
            <person name="Wang W."/>
            <person name="Zhu M."/>
            <person name="He S."/>
            <person name="Zhang G."/>
        </authorList>
    </citation>
    <scope>NUCLEOTIDE SEQUENCE [LARGE SCALE GENOMIC DNA]</scope>
    <source>
        <strain evidence="5">Bchr_013</strain>
    </source>
</reference>
<name>A0A8X7XN87_POLSE</name>
<dbReference type="InterPro" id="IPR016135">
    <property type="entry name" value="UBQ-conjugating_enzyme/RWD"/>
</dbReference>
<accession>A0A8X7XN87</accession>
<organism evidence="5 6">
    <name type="scientific">Polypterus senegalus</name>
    <name type="common">Senegal bichir</name>
    <dbReference type="NCBI Taxonomy" id="55291"/>
    <lineage>
        <taxon>Eukaryota</taxon>
        <taxon>Metazoa</taxon>
        <taxon>Chordata</taxon>
        <taxon>Craniata</taxon>
        <taxon>Vertebrata</taxon>
        <taxon>Euteleostomi</taxon>
        <taxon>Actinopterygii</taxon>
        <taxon>Polypteriformes</taxon>
        <taxon>Polypteridae</taxon>
        <taxon>Polypterus</taxon>
    </lineage>
</organism>
<dbReference type="GO" id="GO:1990592">
    <property type="term" value="P:protein K69-linked ufmylation"/>
    <property type="evidence" value="ECO:0007669"/>
    <property type="project" value="TreeGrafter"/>
</dbReference>
<evidence type="ECO:0000256" key="3">
    <source>
        <dbReference type="ARBA" id="ARBA00022786"/>
    </source>
</evidence>
<dbReference type="GO" id="GO:0061657">
    <property type="term" value="F:UFM1 conjugating enzyme activity"/>
    <property type="evidence" value="ECO:0007669"/>
    <property type="project" value="InterPro"/>
</dbReference>
<dbReference type="PANTHER" id="PTHR12921">
    <property type="entry name" value="UBIQUITIN-FOLD MODIFIER-CONJUGATING ENZYME 1"/>
    <property type="match status" value="1"/>
</dbReference>
<evidence type="ECO:0000256" key="1">
    <source>
        <dbReference type="ARBA" id="ARBA00008451"/>
    </source>
</evidence>
<dbReference type="AlphaFoldDB" id="A0A8X7XN87"/>
<dbReference type="InterPro" id="IPR014806">
    <property type="entry name" value="Ufc1"/>
</dbReference>
<dbReference type="Proteomes" id="UP000886611">
    <property type="component" value="Unassembled WGS sequence"/>
</dbReference>
<keyword evidence="6" id="KW-1185">Reference proteome</keyword>
<comment type="function">
    <text evidence="4">E2-like enzyme which specifically catalyzes the second step in ufmylation. Accepts the ubiquitin-like modifier UFM1 from the E1 enzyme UBA5 and forms an intermediate with UFM1 via a thioester linkage. Ufmylation is involved in various processes, such as ribosome recycling, response to DNA damage, interferon response or reticulophagy (also called ER-phagy).</text>
</comment>
<comment type="similarity">
    <text evidence="1">Belongs to the ubiquitin-conjugating enzyme family. UFC1 subfamily.</text>
</comment>
<dbReference type="SUPFAM" id="SSF54495">
    <property type="entry name" value="UBC-like"/>
    <property type="match status" value="1"/>
</dbReference>
<dbReference type="Pfam" id="PF08694">
    <property type="entry name" value="UFC1"/>
    <property type="match status" value="1"/>
</dbReference>
<comment type="caution">
    <text evidence="5">The sequence shown here is derived from an EMBL/GenBank/DDBJ whole genome shotgun (WGS) entry which is preliminary data.</text>
</comment>
<feature type="non-terminal residue" evidence="5">
    <location>
        <position position="156"/>
    </location>
</feature>
<protein>
    <recommendedName>
        <fullName evidence="2">Ubiquitin-fold modifier-conjugating enzyme 1</fullName>
    </recommendedName>
</protein>
<dbReference type="Gene3D" id="3.10.110.10">
    <property type="entry name" value="Ubiquitin Conjugating Enzyme"/>
    <property type="match status" value="1"/>
</dbReference>
<evidence type="ECO:0000313" key="6">
    <source>
        <dbReference type="Proteomes" id="UP000886611"/>
    </source>
</evidence>
<keyword evidence="3" id="KW-0833">Ubl conjugation pathway</keyword>
<sequence length="156" mass="18351">MADEATRKTVSDIPVLKTNAGPRDRELWVQRLKEEYLALIKYVENNKTADNDWFRLESNKEGTKWFGKCWHIHELLKYEFDVEFDEIKQESEKLASADQTPADTAPADRIYAANAPTARFVWEEYPDIDPREPNWLQDFTRQHGLLLDSTDYQLLD</sequence>
<evidence type="ECO:0000256" key="2">
    <source>
        <dbReference type="ARBA" id="ARBA00013306"/>
    </source>
</evidence>
<feature type="non-terminal residue" evidence="5">
    <location>
        <position position="1"/>
    </location>
</feature>
<evidence type="ECO:0000313" key="5">
    <source>
        <dbReference type="EMBL" id="KAG2470140.1"/>
    </source>
</evidence>
<evidence type="ECO:0000256" key="4">
    <source>
        <dbReference type="ARBA" id="ARBA00045718"/>
    </source>
</evidence>